<keyword evidence="2" id="KW-1185">Reference proteome</keyword>
<evidence type="ECO:0000313" key="1">
    <source>
        <dbReference type="EMBL" id="RIB10859.1"/>
    </source>
</evidence>
<name>A0A397UQ16_9GLOM</name>
<comment type="caution">
    <text evidence="1">The sequence shown here is derived from an EMBL/GenBank/DDBJ whole genome shotgun (WGS) entry which is preliminary data.</text>
</comment>
<accession>A0A397UQ16</accession>
<dbReference type="AlphaFoldDB" id="A0A397UQ16"/>
<dbReference type="Proteomes" id="UP000266673">
    <property type="component" value="Unassembled WGS sequence"/>
</dbReference>
<sequence length="69" mass="8196">MLIYKVKDRKQFPKLVASSKQICSIFFLPDCDRYYFYSTSAAYQLICLYVCKCTYVSAYVSVFRYANNR</sequence>
<reference evidence="1 2" key="1">
    <citation type="submission" date="2018-06" db="EMBL/GenBank/DDBJ databases">
        <title>Comparative genomics reveals the genomic features of Rhizophagus irregularis, R. cerebriforme, R. diaphanum and Gigaspora rosea, and their symbiotic lifestyle signature.</title>
        <authorList>
            <person name="Morin E."/>
            <person name="San Clemente H."/>
            <person name="Chen E.C.H."/>
            <person name="De La Providencia I."/>
            <person name="Hainaut M."/>
            <person name="Kuo A."/>
            <person name="Kohler A."/>
            <person name="Murat C."/>
            <person name="Tang N."/>
            <person name="Roy S."/>
            <person name="Loubradou J."/>
            <person name="Henrissat B."/>
            <person name="Grigoriev I.V."/>
            <person name="Corradi N."/>
            <person name="Roux C."/>
            <person name="Martin F.M."/>
        </authorList>
    </citation>
    <scope>NUCLEOTIDE SEQUENCE [LARGE SCALE GENOMIC DNA]</scope>
    <source>
        <strain evidence="1 2">DAOM 194757</strain>
    </source>
</reference>
<organism evidence="1 2">
    <name type="scientific">Gigaspora rosea</name>
    <dbReference type="NCBI Taxonomy" id="44941"/>
    <lineage>
        <taxon>Eukaryota</taxon>
        <taxon>Fungi</taxon>
        <taxon>Fungi incertae sedis</taxon>
        <taxon>Mucoromycota</taxon>
        <taxon>Glomeromycotina</taxon>
        <taxon>Glomeromycetes</taxon>
        <taxon>Diversisporales</taxon>
        <taxon>Gigasporaceae</taxon>
        <taxon>Gigaspora</taxon>
    </lineage>
</organism>
<protein>
    <submittedName>
        <fullName evidence="1">Uncharacterized protein</fullName>
    </submittedName>
</protein>
<gene>
    <name evidence="1" type="ORF">C2G38_2105069</name>
</gene>
<dbReference type="EMBL" id="QKWP01001203">
    <property type="protein sequence ID" value="RIB10859.1"/>
    <property type="molecule type" value="Genomic_DNA"/>
</dbReference>
<evidence type="ECO:0000313" key="2">
    <source>
        <dbReference type="Proteomes" id="UP000266673"/>
    </source>
</evidence>
<proteinExistence type="predicted"/>